<evidence type="ECO:0000313" key="3">
    <source>
        <dbReference type="Proteomes" id="UP000654345"/>
    </source>
</evidence>
<reference evidence="2 3" key="1">
    <citation type="journal article" date="2021" name="Int. J. Syst. Evol. Microbiol.">
        <title>Reticulibacter mediterranei gen. nov., sp. nov., within the new family Reticulibacteraceae fam. nov., and Ktedonospora formicarum gen. nov., sp. nov., Ktedonobacter robiniae sp. nov., Dictyobacter formicarum sp. nov. and Dictyobacter arantiisoli sp. nov., belonging to the class Ktedonobacteria.</title>
        <authorList>
            <person name="Yabe S."/>
            <person name="Zheng Y."/>
            <person name="Wang C.M."/>
            <person name="Sakai Y."/>
            <person name="Abe K."/>
            <person name="Yokota A."/>
            <person name="Donadio S."/>
            <person name="Cavaletti L."/>
            <person name="Monciardini P."/>
        </authorList>
    </citation>
    <scope>NUCLEOTIDE SEQUENCE [LARGE SCALE GENOMIC DNA]</scope>
    <source>
        <strain evidence="2 3">SOSP1-30</strain>
    </source>
</reference>
<sequence length="79" mass="9048">MKQFQLDQAATQSFSAAQDQRESAVACPFCASTQTELDALFGQQLLTVQYYCHACHTPFEYIKDDAVLYDYVERKDELL</sequence>
<dbReference type="EMBL" id="BNJG01000001">
    <property type="protein sequence ID" value="GHO53897.1"/>
    <property type="molecule type" value="Genomic_DNA"/>
</dbReference>
<proteinExistence type="predicted"/>
<feature type="domain" description="PaaD zinc beta ribbon" evidence="1">
    <location>
        <begin position="15"/>
        <end position="63"/>
    </location>
</feature>
<dbReference type="Pfam" id="PF23451">
    <property type="entry name" value="Zn_ribbon_PaaD"/>
    <property type="match status" value="1"/>
</dbReference>
<gene>
    <name evidence="2" type="ORF">KSB_23720</name>
</gene>
<evidence type="ECO:0000313" key="2">
    <source>
        <dbReference type="EMBL" id="GHO53897.1"/>
    </source>
</evidence>
<dbReference type="Proteomes" id="UP000654345">
    <property type="component" value="Unassembled WGS sequence"/>
</dbReference>
<organism evidence="2 3">
    <name type="scientific">Ktedonobacter robiniae</name>
    <dbReference type="NCBI Taxonomy" id="2778365"/>
    <lineage>
        <taxon>Bacteria</taxon>
        <taxon>Bacillati</taxon>
        <taxon>Chloroflexota</taxon>
        <taxon>Ktedonobacteria</taxon>
        <taxon>Ktedonobacterales</taxon>
        <taxon>Ktedonobacteraceae</taxon>
        <taxon>Ktedonobacter</taxon>
    </lineage>
</organism>
<dbReference type="InterPro" id="IPR056572">
    <property type="entry name" value="Zn_ribbon_PaaD"/>
</dbReference>
<protein>
    <recommendedName>
        <fullName evidence="1">PaaD zinc beta ribbon domain-containing protein</fullName>
    </recommendedName>
</protein>
<name>A0ABQ3UMQ5_9CHLR</name>
<comment type="caution">
    <text evidence="2">The sequence shown here is derived from an EMBL/GenBank/DDBJ whole genome shotgun (WGS) entry which is preliminary data.</text>
</comment>
<evidence type="ECO:0000259" key="1">
    <source>
        <dbReference type="Pfam" id="PF23451"/>
    </source>
</evidence>
<accession>A0ABQ3UMQ5</accession>
<keyword evidence="3" id="KW-1185">Reference proteome</keyword>
<dbReference type="RefSeq" id="WP_201370667.1">
    <property type="nucleotide sequence ID" value="NZ_BNJG01000001.1"/>
</dbReference>